<gene>
    <name evidence="1" type="ORF">A7L45_09565</name>
</gene>
<accession>A0A1J0GG81</accession>
<dbReference type="OrthoDB" id="1661761at2"/>
<dbReference type="STRING" id="1552.A7L45_09565"/>
<name>A0A1J0GG81_9CLOT</name>
<reference evidence="2" key="1">
    <citation type="journal article" date="2016" name="Front. Microbiol.">
        <title>Complete Genome Sequence of Clostridium estertheticum DSM 8809, a Microbe Identified in Spoiled Vacuum Packed Beef.</title>
        <authorList>
            <person name="Yu Z."/>
            <person name="Gunn L."/>
            <person name="Brennan E."/>
            <person name="Reid R."/>
            <person name="Wall P.G."/>
            <person name="Gaora O.P."/>
            <person name="Hurley D."/>
            <person name="Bolton D."/>
            <person name="Fanning S."/>
        </authorList>
    </citation>
    <scope>NUCLEOTIDE SEQUENCE [LARGE SCALE GENOMIC DNA]</scope>
    <source>
        <strain evidence="2">DSM 8809</strain>
    </source>
</reference>
<protein>
    <submittedName>
        <fullName evidence="1">Normocyte-binding protein</fullName>
    </submittedName>
</protein>
<dbReference type="KEGG" id="ceu:A7L45_09565"/>
<dbReference type="AlphaFoldDB" id="A0A1J0GG81"/>
<sequence>MNDKIYQKLNSIDNLNDRLLLKKVLNGVFISLEEYSKSRYDDLEKRVFSEIECSKGNYNVYSNIQKRQEIDPTNQFLCPILPEDMEEKVYDPKIILKYLTKNKEVLMFKVFLECDYLIYRDIIREEKIFKGTIETEERSYEANFTLKKNTEYLAKVTQLYKNFIDNNVPWSTLNIPYISKIADVVLLSCEEEIKEPINKIYVDFGEYTKFVIYDMIPLWNVKKLLLKSTGFPMPCEDTINYEHVISLEKYGAQHGYLVQNSMCQMRYGIHTRDSLIISSADAESKIWNVCQVISPCSARMEKYNYDIMSNARNSSFINSFAAKNSSNIKTKAELIRIINSFEVSNHLEFHYLKLVNKSIKMDAETYDMNYFIIDEIREDNIKKVLKLYFKAKDKNYYLTRDILSFLVSEVQLLYPEYKCMGILI</sequence>
<organism evidence="1 2">
    <name type="scientific">Clostridium estertheticum subsp. estertheticum</name>
    <dbReference type="NCBI Taxonomy" id="1552"/>
    <lineage>
        <taxon>Bacteria</taxon>
        <taxon>Bacillati</taxon>
        <taxon>Bacillota</taxon>
        <taxon>Clostridia</taxon>
        <taxon>Eubacteriales</taxon>
        <taxon>Clostridiaceae</taxon>
        <taxon>Clostridium</taxon>
    </lineage>
</organism>
<dbReference type="Proteomes" id="UP000182569">
    <property type="component" value="Chromosome"/>
</dbReference>
<dbReference type="RefSeq" id="WP_071612587.1">
    <property type="nucleotide sequence ID" value="NZ_CP015756.1"/>
</dbReference>
<proteinExistence type="predicted"/>
<evidence type="ECO:0000313" key="2">
    <source>
        <dbReference type="Proteomes" id="UP000182569"/>
    </source>
</evidence>
<dbReference type="EMBL" id="CP015756">
    <property type="protein sequence ID" value="APC40295.1"/>
    <property type="molecule type" value="Genomic_DNA"/>
</dbReference>
<keyword evidence="2" id="KW-1185">Reference proteome</keyword>
<evidence type="ECO:0000313" key="1">
    <source>
        <dbReference type="EMBL" id="APC40295.1"/>
    </source>
</evidence>